<keyword evidence="2" id="KW-1185">Reference proteome</keyword>
<dbReference type="EMBL" id="CAAALY010020323">
    <property type="protein sequence ID" value="VEL14199.1"/>
    <property type="molecule type" value="Genomic_DNA"/>
</dbReference>
<gene>
    <name evidence="1" type="ORF">PXEA_LOCUS7639</name>
</gene>
<comment type="caution">
    <text evidence="1">The sequence shown here is derived from an EMBL/GenBank/DDBJ whole genome shotgun (WGS) entry which is preliminary data.</text>
</comment>
<evidence type="ECO:0000313" key="2">
    <source>
        <dbReference type="Proteomes" id="UP000784294"/>
    </source>
</evidence>
<evidence type="ECO:0000313" key="1">
    <source>
        <dbReference type="EMBL" id="VEL14199.1"/>
    </source>
</evidence>
<proteinExistence type="predicted"/>
<sequence length="77" mass="8971">MFIFYNRCALLANLPLHHRIRYLPCFLPFRVADPALVSCPDPLHGPVGPFLIFLADRFHSVPASAYFYFKYYFSSLQ</sequence>
<name>A0A448WKQ3_9PLAT</name>
<dbReference type="Proteomes" id="UP000784294">
    <property type="component" value="Unassembled WGS sequence"/>
</dbReference>
<accession>A0A448WKQ3</accession>
<organism evidence="1 2">
    <name type="scientific">Protopolystoma xenopodis</name>
    <dbReference type="NCBI Taxonomy" id="117903"/>
    <lineage>
        <taxon>Eukaryota</taxon>
        <taxon>Metazoa</taxon>
        <taxon>Spiralia</taxon>
        <taxon>Lophotrochozoa</taxon>
        <taxon>Platyhelminthes</taxon>
        <taxon>Monogenea</taxon>
        <taxon>Polyopisthocotylea</taxon>
        <taxon>Polystomatidea</taxon>
        <taxon>Polystomatidae</taxon>
        <taxon>Protopolystoma</taxon>
    </lineage>
</organism>
<dbReference type="AlphaFoldDB" id="A0A448WKQ3"/>
<protein>
    <submittedName>
        <fullName evidence="1">Uncharacterized protein</fullName>
    </submittedName>
</protein>
<reference evidence="1" key="1">
    <citation type="submission" date="2018-11" db="EMBL/GenBank/DDBJ databases">
        <authorList>
            <consortium name="Pathogen Informatics"/>
        </authorList>
    </citation>
    <scope>NUCLEOTIDE SEQUENCE</scope>
</reference>